<dbReference type="Pfam" id="PF07963">
    <property type="entry name" value="N_methyl"/>
    <property type="match status" value="1"/>
</dbReference>
<dbReference type="InterPro" id="IPR012902">
    <property type="entry name" value="N_methyl_site"/>
</dbReference>
<keyword evidence="2" id="KW-0812">Transmembrane</keyword>
<keyword evidence="2" id="KW-0472">Membrane</keyword>
<proteinExistence type="predicted"/>
<keyword evidence="2" id="KW-1133">Transmembrane helix</keyword>
<organism evidence="3 4">
    <name type="scientific">Vibrio pelagius</name>
    <dbReference type="NCBI Taxonomy" id="28169"/>
    <lineage>
        <taxon>Bacteria</taxon>
        <taxon>Pseudomonadati</taxon>
        <taxon>Pseudomonadota</taxon>
        <taxon>Gammaproteobacteria</taxon>
        <taxon>Vibrionales</taxon>
        <taxon>Vibrionaceae</taxon>
        <taxon>Vibrio</taxon>
    </lineage>
</organism>
<dbReference type="EMBL" id="CP090614">
    <property type="protein sequence ID" value="UTT85939.1"/>
    <property type="molecule type" value="Genomic_DNA"/>
</dbReference>
<sequence>MIRKNICNSNNIRLQGMTLIELLIVVAIIGILGAIAYPSYTHHVLAGHRATAIADIARIQLELEASYDDGYDWSHIISGSNCLICDTDSSRFSFSVVSSASTAYTISATPKSEVGQDKDDCFDGVSPKKLTLNNANVEYPEACWL</sequence>
<dbReference type="Pfam" id="PF16732">
    <property type="entry name" value="ComP_DUS"/>
    <property type="match status" value="1"/>
</dbReference>
<accession>A0ABY5G710</accession>
<dbReference type="NCBIfam" id="TIGR02532">
    <property type="entry name" value="IV_pilin_GFxxxE"/>
    <property type="match status" value="1"/>
</dbReference>
<dbReference type="Gene3D" id="3.30.700.10">
    <property type="entry name" value="Glycoprotein, Type 4 Pilin"/>
    <property type="match status" value="1"/>
</dbReference>
<dbReference type="PROSITE" id="PS00409">
    <property type="entry name" value="PROKAR_NTER_METHYL"/>
    <property type="match status" value="1"/>
</dbReference>
<reference evidence="3" key="1">
    <citation type="submission" date="2022-01" db="EMBL/GenBank/DDBJ databases">
        <title>Alginate degradation mechanism of Vibrio pelagius WXL662.</title>
        <authorList>
            <person name="He X."/>
        </authorList>
    </citation>
    <scope>NUCLEOTIDE SEQUENCE</scope>
    <source>
        <strain evidence="3">WXL662</strain>
    </source>
</reference>
<dbReference type="Proteomes" id="UP001059120">
    <property type="component" value="Chromosome 1"/>
</dbReference>
<gene>
    <name evidence="3" type="ORF">LZI70_03725</name>
</gene>
<dbReference type="InterPro" id="IPR045584">
    <property type="entry name" value="Pilin-like"/>
</dbReference>
<dbReference type="RefSeq" id="WP_255231767.1">
    <property type="nucleotide sequence ID" value="NZ_AP025503.1"/>
</dbReference>
<evidence type="ECO:0000313" key="4">
    <source>
        <dbReference type="Proteomes" id="UP001059120"/>
    </source>
</evidence>
<feature type="transmembrane region" description="Helical" evidence="2">
    <location>
        <begin position="20"/>
        <end position="40"/>
    </location>
</feature>
<evidence type="ECO:0000256" key="1">
    <source>
        <dbReference type="ARBA" id="ARBA00022481"/>
    </source>
</evidence>
<evidence type="ECO:0000256" key="2">
    <source>
        <dbReference type="SAM" id="Phobius"/>
    </source>
</evidence>
<dbReference type="SUPFAM" id="SSF54523">
    <property type="entry name" value="Pili subunits"/>
    <property type="match status" value="1"/>
</dbReference>
<dbReference type="InterPro" id="IPR031982">
    <property type="entry name" value="PilE-like"/>
</dbReference>
<name>A0ABY5G710_VIBPE</name>
<keyword evidence="1" id="KW-0488">Methylation</keyword>
<keyword evidence="4" id="KW-1185">Reference proteome</keyword>
<evidence type="ECO:0000313" key="3">
    <source>
        <dbReference type="EMBL" id="UTT85939.1"/>
    </source>
</evidence>
<dbReference type="PRINTS" id="PR00813">
    <property type="entry name" value="BCTERIALGSPG"/>
</dbReference>
<protein>
    <submittedName>
        <fullName evidence="3">Prepilin-type N-terminal cleavage/methylation domain-containing protein</fullName>
    </submittedName>
</protein>
<dbReference type="InterPro" id="IPR000983">
    <property type="entry name" value="Bac_GSPG_pilin"/>
</dbReference>